<dbReference type="EMBL" id="QMBP01000001">
    <property type="protein sequence ID" value="RAZ92360.1"/>
    <property type="molecule type" value="Genomic_DNA"/>
</dbReference>
<gene>
    <name evidence="1" type="ORF">DPM33_00030</name>
</gene>
<keyword evidence="2" id="KW-1185">Reference proteome</keyword>
<organism evidence="1 2">
    <name type="scientific">Mesorhizobium hawassense</name>
    <dbReference type="NCBI Taxonomy" id="1209954"/>
    <lineage>
        <taxon>Bacteria</taxon>
        <taxon>Pseudomonadati</taxon>
        <taxon>Pseudomonadota</taxon>
        <taxon>Alphaproteobacteria</taxon>
        <taxon>Hyphomicrobiales</taxon>
        <taxon>Phyllobacteriaceae</taxon>
        <taxon>Mesorhizobium</taxon>
    </lineage>
</organism>
<comment type="caution">
    <text evidence="1">The sequence shown here is derived from an EMBL/GenBank/DDBJ whole genome shotgun (WGS) entry which is preliminary data.</text>
</comment>
<name>A0A330HXS2_9HYPH</name>
<sequence>MLGGVAPPELAAARAAESLEDANQRERIWYVACTRARDLLILPHIPQASKDSWFSSIDLRQLDIPELDLTSFARRQMPAPAPLSNEQSSDIFAAEQRCVEESALPIVWRRPSEHDADRLGDPLEDVVTSESHIEHFEVVGEHEDLWGGMQRSMRRH</sequence>
<evidence type="ECO:0000313" key="1">
    <source>
        <dbReference type="EMBL" id="RAZ92360.1"/>
    </source>
</evidence>
<proteinExistence type="predicted"/>
<reference evidence="2" key="1">
    <citation type="submission" date="2018-06" db="EMBL/GenBank/DDBJ databases">
        <authorList>
            <person name="Helene L.C."/>
            <person name="Dall'Agnol R."/>
            <person name="Delamuta J.R."/>
            <person name="Hungria M."/>
        </authorList>
    </citation>
    <scope>NUCLEOTIDE SEQUENCE [LARGE SCALE GENOMIC DNA]</scope>
    <source>
        <strain evidence="2">AC99b</strain>
    </source>
</reference>
<dbReference type="InterPro" id="IPR027417">
    <property type="entry name" value="P-loop_NTPase"/>
</dbReference>
<protein>
    <recommendedName>
        <fullName evidence="3">DNA helicase</fullName>
    </recommendedName>
</protein>
<accession>A0A330HXS2</accession>
<reference evidence="1 2" key="2">
    <citation type="submission" date="2018-07" db="EMBL/GenBank/DDBJ databases">
        <title>Diversity of Mesorhizobium strains in Brazil.</title>
        <authorList>
            <person name="Helene L.C.F."/>
            <person name="Dall'Agnol R."/>
            <person name="Delamuta J.R.M."/>
            <person name="Hungria M."/>
        </authorList>
    </citation>
    <scope>NUCLEOTIDE SEQUENCE [LARGE SCALE GENOMIC DNA]</scope>
    <source>
        <strain evidence="1 2">AC99b</strain>
    </source>
</reference>
<evidence type="ECO:0000313" key="2">
    <source>
        <dbReference type="Proteomes" id="UP000251558"/>
    </source>
</evidence>
<dbReference type="AlphaFoldDB" id="A0A330HXS2"/>
<evidence type="ECO:0008006" key="3">
    <source>
        <dbReference type="Google" id="ProtNLM"/>
    </source>
</evidence>
<dbReference type="SUPFAM" id="SSF52540">
    <property type="entry name" value="P-loop containing nucleoside triphosphate hydrolases"/>
    <property type="match status" value="1"/>
</dbReference>
<dbReference type="Proteomes" id="UP000251558">
    <property type="component" value="Unassembled WGS sequence"/>
</dbReference>